<dbReference type="SMART" id="SM00054">
    <property type="entry name" value="EFh"/>
    <property type="match status" value="2"/>
</dbReference>
<feature type="domain" description="EF-hand" evidence="2">
    <location>
        <begin position="35"/>
        <end position="70"/>
    </location>
</feature>
<dbReference type="Pfam" id="PF13499">
    <property type="entry name" value="EF-hand_7"/>
    <property type="match status" value="1"/>
</dbReference>
<keyword evidence="4" id="KW-1185">Reference proteome</keyword>
<reference evidence="3 4" key="1">
    <citation type="submission" date="2014-04" db="EMBL/GenBank/DDBJ databases">
        <authorList>
            <consortium name="DOE Joint Genome Institute"/>
            <person name="Kuo A."/>
            <person name="Girlanda M."/>
            <person name="Perotto S."/>
            <person name="Kohler A."/>
            <person name="Nagy L.G."/>
            <person name="Floudas D."/>
            <person name="Copeland A."/>
            <person name="Barry K.W."/>
            <person name="Cichocki N."/>
            <person name="Veneault-Fourrey C."/>
            <person name="LaButti K."/>
            <person name="Lindquist E.A."/>
            <person name="Lipzen A."/>
            <person name="Lundell T."/>
            <person name="Morin E."/>
            <person name="Murat C."/>
            <person name="Sun H."/>
            <person name="Tunlid A."/>
            <person name="Henrissat B."/>
            <person name="Grigoriev I.V."/>
            <person name="Hibbett D.S."/>
            <person name="Martin F."/>
            <person name="Nordberg H.P."/>
            <person name="Cantor M.N."/>
            <person name="Hua S.X."/>
        </authorList>
    </citation>
    <scope>NUCLEOTIDE SEQUENCE [LARGE SCALE GENOMIC DNA]</scope>
    <source>
        <strain evidence="3 4">MUT 4182</strain>
    </source>
</reference>
<sequence length="71" mass="8420">MKDLWERFDEDKDGYIVKADVVRFFDKLFGPNQLDDPNALNVLFDEFDTDHDGKLNFEEFLPFSEKLFGEP</sequence>
<dbReference type="HOGENOM" id="CLU_2741900_0_0_1"/>
<evidence type="ECO:0000313" key="3">
    <source>
        <dbReference type="EMBL" id="KIO32665.1"/>
    </source>
</evidence>
<keyword evidence="1" id="KW-0106">Calcium</keyword>
<evidence type="ECO:0000259" key="2">
    <source>
        <dbReference type="PROSITE" id="PS50222"/>
    </source>
</evidence>
<name>A0A0C3QJV8_9AGAM</name>
<dbReference type="InterPro" id="IPR011992">
    <property type="entry name" value="EF-hand-dom_pair"/>
</dbReference>
<dbReference type="InterPro" id="IPR002048">
    <property type="entry name" value="EF_hand_dom"/>
</dbReference>
<gene>
    <name evidence="3" type="ORF">M407DRAFT_18423</name>
</gene>
<dbReference type="InterPro" id="IPR018247">
    <property type="entry name" value="EF_Hand_1_Ca_BS"/>
</dbReference>
<feature type="domain" description="EF-hand" evidence="2">
    <location>
        <begin position="1"/>
        <end position="31"/>
    </location>
</feature>
<proteinExistence type="predicted"/>
<dbReference type="PROSITE" id="PS50222">
    <property type="entry name" value="EF_HAND_2"/>
    <property type="match status" value="2"/>
</dbReference>
<reference evidence="4" key="2">
    <citation type="submission" date="2015-01" db="EMBL/GenBank/DDBJ databases">
        <title>Evolutionary Origins and Diversification of the Mycorrhizal Mutualists.</title>
        <authorList>
            <consortium name="DOE Joint Genome Institute"/>
            <consortium name="Mycorrhizal Genomics Consortium"/>
            <person name="Kohler A."/>
            <person name="Kuo A."/>
            <person name="Nagy L.G."/>
            <person name="Floudas D."/>
            <person name="Copeland A."/>
            <person name="Barry K.W."/>
            <person name="Cichocki N."/>
            <person name="Veneault-Fourrey C."/>
            <person name="LaButti K."/>
            <person name="Lindquist E.A."/>
            <person name="Lipzen A."/>
            <person name="Lundell T."/>
            <person name="Morin E."/>
            <person name="Murat C."/>
            <person name="Riley R."/>
            <person name="Ohm R."/>
            <person name="Sun H."/>
            <person name="Tunlid A."/>
            <person name="Henrissat B."/>
            <person name="Grigoriev I.V."/>
            <person name="Hibbett D.S."/>
            <person name="Martin F."/>
        </authorList>
    </citation>
    <scope>NUCLEOTIDE SEQUENCE [LARGE SCALE GENOMIC DNA]</scope>
    <source>
        <strain evidence="4">MUT 4182</strain>
    </source>
</reference>
<dbReference type="Gene3D" id="1.10.238.10">
    <property type="entry name" value="EF-hand"/>
    <property type="match status" value="1"/>
</dbReference>
<organism evidence="3 4">
    <name type="scientific">Tulasnella calospora MUT 4182</name>
    <dbReference type="NCBI Taxonomy" id="1051891"/>
    <lineage>
        <taxon>Eukaryota</taxon>
        <taxon>Fungi</taxon>
        <taxon>Dikarya</taxon>
        <taxon>Basidiomycota</taxon>
        <taxon>Agaricomycotina</taxon>
        <taxon>Agaricomycetes</taxon>
        <taxon>Cantharellales</taxon>
        <taxon>Tulasnellaceae</taxon>
        <taxon>Tulasnella</taxon>
    </lineage>
</organism>
<evidence type="ECO:0000313" key="4">
    <source>
        <dbReference type="Proteomes" id="UP000054248"/>
    </source>
</evidence>
<dbReference type="GO" id="GO:0005509">
    <property type="term" value="F:calcium ion binding"/>
    <property type="evidence" value="ECO:0007669"/>
    <property type="project" value="InterPro"/>
</dbReference>
<dbReference type="SUPFAM" id="SSF47473">
    <property type="entry name" value="EF-hand"/>
    <property type="match status" value="1"/>
</dbReference>
<dbReference type="AlphaFoldDB" id="A0A0C3QJV8"/>
<protein>
    <recommendedName>
        <fullName evidence="2">EF-hand domain-containing protein</fullName>
    </recommendedName>
</protein>
<accession>A0A0C3QJV8</accession>
<dbReference type="EMBL" id="KN822953">
    <property type="protein sequence ID" value="KIO32665.1"/>
    <property type="molecule type" value="Genomic_DNA"/>
</dbReference>
<evidence type="ECO:0000256" key="1">
    <source>
        <dbReference type="ARBA" id="ARBA00022837"/>
    </source>
</evidence>
<dbReference type="Proteomes" id="UP000054248">
    <property type="component" value="Unassembled WGS sequence"/>
</dbReference>
<dbReference type="PROSITE" id="PS00018">
    <property type="entry name" value="EF_HAND_1"/>
    <property type="match status" value="1"/>
</dbReference>
<dbReference type="OrthoDB" id="26525at2759"/>